<evidence type="ECO:0000313" key="1">
    <source>
        <dbReference type="EMBL" id="KKN07794.1"/>
    </source>
</evidence>
<name>A0A0F9MQ58_9ZZZZ</name>
<dbReference type="EMBL" id="LAZR01004526">
    <property type="protein sequence ID" value="KKN07794.1"/>
    <property type="molecule type" value="Genomic_DNA"/>
</dbReference>
<accession>A0A0F9MQ58</accession>
<reference evidence="1" key="1">
    <citation type="journal article" date="2015" name="Nature">
        <title>Complex archaea that bridge the gap between prokaryotes and eukaryotes.</title>
        <authorList>
            <person name="Spang A."/>
            <person name="Saw J.H."/>
            <person name="Jorgensen S.L."/>
            <person name="Zaremba-Niedzwiedzka K."/>
            <person name="Martijn J."/>
            <person name="Lind A.E."/>
            <person name="van Eijk R."/>
            <person name="Schleper C."/>
            <person name="Guy L."/>
            <person name="Ettema T.J."/>
        </authorList>
    </citation>
    <scope>NUCLEOTIDE SEQUENCE</scope>
</reference>
<proteinExistence type="predicted"/>
<gene>
    <name evidence="1" type="ORF">LCGC14_1063320</name>
</gene>
<protein>
    <submittedName>
        <fullName evidence="1">Uncharacterized protein</fullName>
    </submittedName>
</protein>
<sequence>MTEEKLSEEEWIKIEQKARENLCFITENKFVSLMNKILRKNTIEDIDINDIKGLFYMNKKLRDINICGGLYKKREEREKKEYHI</sequence>
<dbReference type="AlphaFoldDB" id="A0A0F9MQ58"/>
<comment type="caution">
    <text evidence="1">The sequence shown here is derived from an EMBL/GenBank/DDBJ whole genome shotgun (WGS) entry which is preliminary data.</text>
</comment>
<organism evidence="1">
    <name type="scientific">marine sediment metagenome</name>
    <dbReference type="NCBI Taxonomy" id="412755"/>
    <lineage>
        <taxon>unclassified sequences</taxon>
        <taxon>metagenomes</taxon>
        <taxon>ecological metagenomes</taxon>
    </lineage>
</organism>